<reference evidence="2 3" key="1">
    <citation type="journal article" date="2015" name="Genome Biol. Evol.">
        <title>Comparative Genomics of a Bacterivorous Green Alga Reveals Evolutionary Causalities and Consequences of Phago-Mixotrophic Mode of Nutrition.</title>
        <authorList>
            <person name="Burns J.A."/>
            <person name="Paasch A."/>
            <person name="Narechania A."/>
            <person name="Kim E."/>
        </authorList>
    </citation>
    <scope>NUCLEOTIDE SEQUENCE [LARGE SCALE GENOMIC DNA]</scope>
    <source>
        <strain evidence="2 3">PLY_AMNH</strain>
    </source>
</reference>
<gene>
    <name evidence="2" type="ORF">CYMTET_33418</name>
</gene>
<protein>
    <submittedName>
        <fullName evidence="2">Uncharacterized protein</fullName>
    </submittedName>
</protein>
<dbReference type="AlphaFoldDB" id="A0AAE0FDS1"/>
<accession>A0AAE0FDS1</accession>
<evidence type="ECO:0000256" key="1">
    <source>
        <dbReference type="SAM" id="MobiDB-lite"/>
    </source>
</evidence>
<feature type="region of interest" description="Disordered" evidence="1">
    <location>
        <begin position="1"/>
        <end position="94"/>
    </location>
</feature>
<feature type="compositionally biased region" description="Polar residues" evidence="1">
    <location>
        <begin position="34"/>
        <end position="52"/>
    </location>
</feature>
<proteinExistence type="predicted"/>
<keyword evidence="3" id="KW-1185">Reference proteome</keyword>
<evidence type="ECO:0000313" key="2">
    <source>
        <dbReference type="EMBL" id="KAK3257496.1"/>
    </source>
</evidence>
<dbReference type="EMBL" id="LGRX02020436">
    <property type="protein sequence ID" value="KAK3257496.1"/>
    <property type="molecule type" value="Genomic_DNA"/>
</dbReference>
<organism evidence="2 3">
    <name type="scientific">Cymbomonas tetramitiformis</name>
    <dbReference type="NCBI Taxonomy" id="36881"/>
    <lineage>
        <taxon>Eukaryota</taxon>
        <taxon>Viridiplantae</taxon>
        <taxon>Chlorophyta</taxon>
        <taxon>Pyramimonadophyceae</taxon>
        <taxon>Pyramimonadales</taxon>
        <taxon>Pyramimonadaceae</taxon>
        <taxon>Cymbomonas</taxon>
    </lineage>
</organism>
<comment type="caution">
    <text evidence="2">The sequence shown here is derived from an EMBL/GenBank/DDBJ whole genome shotgun (WGS) entry which is preliminary data.</text>
</comment>
<feature type="non-terminal residue" evidence="2">
    <location>
        <position position="1"/>
    </location>
</feature>
<feature type="compositionally biased region" description="Polar residues" evidence="1">
    <location>
        <begin position="60"/>
        <end position="74"/>
    </location>
</feature>
<evidence type="ECO:0000313" key="3">
    <source>
        <dbReference type="Proteomes" id="UP001190700"/>
    </source>
</evidence>
<name>A0AAE0FDS1_9CHLO</name>
<sequence>ARTPKTPDLTSLEAAPPQLRLPYGSPVRVPKSGVLTSSTISESATPSTMSKLSSGGSGPSLFNLTTSPRQTAQNPLEHDREFVPWMNPTAAATS</sequence>
<dbReference type="Proteomes" id="UP001190700">
    <property type="component" value="Unassembled WGS sequence"/>
</dbReference>